<dbReference type="GO" id="GO:0008270">
    <property type="term" value="F:zinc ion binding"/>
    <property type="evidence" value="ECO:0007669"/>
    <property type="project" value="TreeGrafter"/>
</dbReference>
<dbReference type="PATRIC" id="fig|874156.12.peg.255"/>
<dbReference type="PROSITE" id="PS50249">
    <property type="entry name" value="MPN"/>
    <property type="match status" value="1"/>
</dbReference>
<name>A0A0H0XP08_9SPHN</name>
<organism evidence="7 8">
    <name type="scientific">Aurantiacibacter marinus</name>
    <dbReference type="NCBI Taxonomy" id="874156"/>
    <lineage>
        <taxon>Bacteria</taxon>
        <taxon>Pseudomonadati</taxon>
        <taxon>Pseudomonadota</taxon>
        <taxon>Alphaproteobacteria</taxon>
        <taxon>Sphingomonadales</taxon>
        <taxon>Erythrobacteraceae</taxon>
        <taxon>Aurantiacibacter</taxon>
    </lineage>
</organism>
<proteinExistence type="predicted"/>
<dbReference type="SUPFAM" id="SSF102712">
    <property type="entry name" value="JAB1/MPN domain"/>
    <property type="match status" value="1"/>
</dbReference>
<dbReference type="InterPro" id="IPR028090">
    <property type="entry name" value="JAB_dom_prok"/>
</dbReference>
<evidence type="ECO:0000256" key="1">
    <source>
        <dbReference type="ARBA" id="ARBA00022670"/>
    </source>
</evidence>
<comment type="caution">
    <text evidence="7">The sequence shown here is derived from an EMBL/GenBank/DDBJ whole genome shotgun (WGS) entry which is preliminary data.</text>
</comment>
<dbReference type="EMBL" id="LBHU01000001">
    <property type="protein sequence ID" value="KLI64293.1"/>
    <property type="molecule type" value="Genomic_DNA"/>
</dbReference>
<evidence type="ECO:0000256" key="2">
    <source>
        <dbReference type="ARBA" id="ARBA00022723"/>
    </source>
</evidence>
<evidence type="ECO:0000256" key="5">
    <source>
        <dbReference type="ARBA" id="ARBA00023049"/>
    </source>
</evidence>
<gene>
    <name evidence="7" type="ORF">AAV99_01225</name>
</gene>
<accession>A0A0H0XP08</accession>
<keyword evidence="2" id="KW-0479">Metal-binding</keyword>
<reference evidence="7 8" key="1">
    <citation type="submission" date="2015-04" db="EMBL/GenBank/DDBJ databases">
        <title>The draft genome sequence of Erythrobacter marinus HWDM-33.</title>
        <authorList>
            <person name="Zhuang L."/>
            <person name="Liu Y."/>
            <person name="Shao Z."/>
        </authorList>
    </citation>
    <scope>NUCLEOTIDE SEQUENCE [LARGE SCALE GENOMIC DNA]</scope>
    <source>
        <strain evidence="7 8">HWDM-33</strain>
    </source>
</reference>
<dbReference type="PANTHER" id="PTHR34858:SF1">
    <property type="entry name" value="CYSO-CYSTEINE PEPTIDASE"/>
    <property type="match status" value="1"/>
</dbReference>
<keyword evidence="5" id="KW-0482">Metalloprotease</keyword>
<dbReference type="PANTHER" id="PTHR34858">
    <property type="entry name" value="CYSO-CYSTEINE PEPTIDASE"/>
    <property type="match status" value="1"/>
</dbReference>
<dbReference type="STRING" id="874156.GCA_001021555_01037"/>
<dbReference type="GO" id="GO:0006508">
    <property type="term" value="P:proteolysis"/>
    <property type="evidence" value="ECO:0007669"/>
    <property type="project" value="UniProtKB-KW"/>
</dbReference>
<dbReference type="CDD" id="cd08070">
    <property type="entry name" value="MPN_like"/>
    <property type="match status" value="1"/>
</dbReference>
<dbReference type="Gene3D" id="3.40.140.10">
    <property type="entry name" value="Cytidine Deaminase, domain 2"/>
    <property type="match status" value="1"/>
</dbReference>
<keyword evidence="4" id="KW-0862">Zinc</keyword>
<evidence type="ECO:0000259" key="6">
    <source>
        <dbReference type="PROSITE" id="PS50249"/>
    </source>
</evidence>
<dbReference type="AlphaFoldDB" id="A0A0H0XP08"/>
<dbReference type="InterPro" id="IPR037518">
    <property type="entry name" value="MPN"/>
</dbReference>
<evidence type="ECO:0000313" key="8">
    <source>
        <dbReference type="Proteomes" id="UP000053455"/>
    </source>
</evidence>
<keyword evidence="1" id="KW-0645">Protease</keyword>
<dbReference type="Pfam" id="PF14464">
    <property type="entry name" value="Prok-JAB"/>
    <property type="match status" value="1"/>
</dbReference>
<evidence type="ECO:0000256" key="3">
    <source>
        <dbReference type="ARBA" id="ARBA00022801"/>
    </source>
</evidence>
<dbReference type="Proteomes" id="UP000053455">
    <property type="component" value="Unassembled WGS sequence"/>
</dbReference>
<evidence type="ECO:0000313" key="7">
    <source>
        <dbReference type="EMBL" id="KLI64293.1"/>
    </source>
</evidence>
<protein>
    <submittedName>
        <fullName evidence="7">Peptidase</fullName>
    </submittedName>
</protein>
<feature type="domain" description="MPN" evidence="6">
    <location>
        <begin position="2"/>
        <end position="131"/>
    </location>
</feature>
<dbReference type="GO" id="GO:0008235">
    <property type="term" value="F:metalloexopeptidase activity"/>
    <property type="evidence" value="ECO:0007669"/>
    <property type="project" value="TreeGrafter"/>
</dbReference>
<sequence length="131" mass="14050">MAVEVSIAVLDTLRAEAVHAHPCECCGILTGKGDCITAALPAPNIHSFPETHFEIDPGALITAHRNARKGAEQVLGYYHSHPQGPAHPSETDRALSARDNAVWAIIAPDKITWWRDTADGFSPLPYSVTSG</sequence>
<evidence type="ECO:0000256" key="4">
    <source>
        <dbReference type="ARBA" id="ARBA00022833"/>
    </source>
</evidence>
<keyword evidence="8" id="KW-1185">Reference proteome</keyword>
<dbReference type="InterPro" id="IPR051929">
    <property type="entry name" value="VirAsm_ModProt"/>
</dbReference>
<keyword evidence="3" id="KW-0378">Hydrolase</keyword>
<dbReference type="OrthoDB" id="9802958at2"/>
<dbReference type="RefSeq" id="WP_047092152.1">
    <property type="nucleotide sequence ID" value="NZ_LBHU01000001.1"/>
</dbReference>